<keyword evidence="2" id="KW-1185">Reference proteome</keyword>
<proteinExistence type="predicted"/>
<name>A0ACC2JMZ2_9PEZI</name>
<gene>
    <name evidence="1" type="ORF">O1611_g4920</name>
</gene>
<dbReference type="Proteomes" id="UP001153332">
    <property type="component" value="Unassembled WGS sequence"/>
</dbReference>
<reference evidence="1" key="1">
    <citation type="submission" date="2022-12" db="EMBL/GenBank/DDBJ databases">
        <title>Genome Sequence of Lasiodiplodia mahajangana.</title>
        <authorList>
            <person name="Buettner E."/>
        </authorList>
    </citation>
    <scope>NUCLEOTIDE SEQUENCE</scope>
    <source>
        <strain evidence="1">VT137</strain>
    </source>
</reference>
<sequence>MALLEEPERIDAAITQHRLSKRAAYGYAYRDIWGPRVKSMGNPWSPDNPSGTIIFRLAENSLMHDEITEYINTHTKVLSQNHLTYSTGPRGSLRLRRATANYISSEFNSRETITADNIFITPGVASAIDALTWSICNDGEGILVPRPFYNGFNFDTLNRSNAKLIGISYAHVEGYHGIDDLFNPDVNKVALETALQRAKDAGIAIKGLLISNPHNPLGRCYPPETLLEFASFCEMHQLHLISDEIYAKSVFANPAMPEETPFSSILSLNLENVINSSLLHVLYGASKDFCANGLRLGLVCTGNEGILGAMSSIGMFSWSPHVLQDVWASMLEDEKWVASFLCEHNIDYYESNAGLFVWVDLRHLVKSLAESQAPLSSTLPNSLDSKDDYEQLEQIVVTACGNNGVMIAPGNIYGSEEPGWFRITFTVGEGALKEGLERFRKSLVELQAQAQE</sequence>
<organism evidence="1 2">
    <name type="scientific">Lasiodiplodia mahajangana</name>
    <dbReference type="NCBI Taxonomy" id="1108764"/>
    <lineage>
        <taxon>Eukaryota</taxon>
        <taxon>Fungi</taxon>
        <taxon>Dikarya</taxon>
        <taxon>Ascomycota</taxon>
        <taxon>Pezizomycotina</taxon>
        <taxon>Dothideomycetes</taxon>
        <taxon>Dothideomycetes incertae sedis</taxon>
        <taxon>Botryosphaeriales</taxon>
        <taxon>Botryosphaeriaceae</taxon>
        <taxon>Lasiodiplodia</taxon>
    </lineage>
</organism>
<comment type="caution">
    <text evidence="1">The sequence shown here is derived from an EMBL/GenBank/DDBJ whole genome shotgun (WGS) entry which is preliminary data.</text>
</comment>
<dbReference type="EMBL" id="JAPUUL010000984">
    <property type="protein sequence ID" value="KAJ8128709.1"/>
    <property type="molecule type" value="Genomic_DNA"/>
</dbReference>
<evidence type="ECO:0000313" key="1">
    <source>
        <dbReference type="EMBL" id="KAJ8128709.1"/>
    </source>
</evidence>
<protein>
    <submittedName>
        <fullName evidence="1">Uncharacterized protein</fullName>
    </submittedName>
</protein>
<evidence type="ECO:0000313" key="2">
    <source>
        <dbReference type="Proteomes" id="UP001153332"/>
    </source>
</evidence>
<accession>A0ACC2JMZ2</accession>